<dbReference type="PROSITE" id="PS51257">
    <property type="entry name" value="PROKAR_LIPOPROTEIN"/>
    <property type="match status" value="1"/>
</dbReference>
<evidence type="ECO:0000256" key="1">
    <source>
        <dbReference type="SAM" id="SignalP"/>
    </source>
</evidence>
<feature type="domain" description="DUF4097" evidence="2">
    <location>
        <begin position="44"/>
        <end position="175"/>
    </location>
</feature>
<evidence type="ECO:0000313" key="3">
    <source>
        <dbReference type="EMBL" id="OMD27695.1"/>
    </source>
</evidence>
<evidence type="ECO:0000313" key="4">
    <source>
        <dbReference type="Proteomes" id="UP000187465"/>
    </source>
</evidence>
<dbReference type="EMBL" id="MKQP01000035">
    <property type="protein sequence ID" value="OMD27695.1"/>
    <property type="molecule type" value="Genomic_DNA"/>
</dbReference>
<protein>
    <recommendedName>
        <fullName evidence="2">DUF4097 domain-containing protein</fullName>
    </recommendedName>
</protein>
<feature type="signal peptide" evidence="1">
    <location>
        <begin position="1"/>
        <end position="23"/>
    </location>
</feature>
<dbReference type="RefSeq" id="WP_036681346.1">
    <property type="nucleotide sequence ID" value="NZ_MKQP01000035.1"/>
</dbReference>
<name>A0A1R0X329_9BACL</name>
<dbReference type="Proteomes" id="UP000187465">
    <property type="component" value="Unassembled WGS sequence"/>
</dbReference>
<reference evidence="3 4" key="1">
    <citation type="submission" date="2016-10" db="EMBL/GenBank/DDBJ databases">
        <title>Paenibacillus species isolates.</title>
        <authorList>
            <person name="Beno S.M."/>
        </authorList>
    </citation>
    <scope>NUCLEOTIDE SEQUENCE [LARGE SCALE GENOMIC DNA]</scope>
    <source>
        <strain evidence="3 4">FSL H7-0604</strain>
    </source>
</reference>
<gene>
    <name evidence="3" type="ORF">BJP51_24580</name>
</gene>
<dbReference type="Pfam" id="PF13349">
    <property type="entry name" value="DUF4097"/>
    <property type="match status" value="1"/>
</dbReference>
<feature type="chain" id="PRO_5038391834" description="DUF4097 domain-containing protein" evidence="1">
    <location>
        <begin position="24"/>
        <end position="224"/>
    </location>
</feature>
<sequence length="224" mass="24567">MKSTAKKLLTTIGILVTLLISLAGCSSHSTSMEEKNYIIPAQKIDTLTIDVKDKKITILQSKDEQIHIVYYESEKDFYKIDLSDDKELSMVSDSNKEWNDYIGGKGSQVTRTIQVWIPDATLKNLTLKTSNESIVLPTIAFLGTVEVNINNGNIQLDKLNAGAAITLETKNGNISGSILGSYDDFAILSKVKKGDSNLPANKENGSKKLSAYTNNGNINLQFSE</sequence>
<comment type="caution">
    <text evidence="3">The sequence shown here is derived from an EMBL/GenBank/DDBJ whole genome shotgun (WGS) entry which is preliminary data.</text>
</comment>
<keyword evidence="1" id="KW-0732">Signal</keyword>
<proteinExistence type="predicted"/>
<dbReference type="InterPro" id="IPR025164">
    <property type="entry name" value="Toastrack_DUF4097"/>
</dbReference>
<organism evidence="3 4">
    <name type="scientific">Paenibacillus odorifer</name>
    <dbReference type="NCBI Taxonomy" id="189426"/>
    <lineage>
        <taxon>Bacteria</taxon>
        <taxon>Bacillati</taxon>
        <taxon>Bacillota</taxon>
        <taxon>Bacilli</taxon>
        <taxon>Bacillales</taxon>
        <taxon>Paenibacillaceae</taxon>
        <taxon>Paenibacillus</taxon>
    </lineage>
</organism>
<evidence type="ECO:0000259" key="2">
    <source>
        <dbReference type="Pfam" id="PF13349"/>
    </source>
</evidence>
<dbReference type="AlphaFoldDB" id="A0A1R0X329"/>
<accession>A0A1R0X329</accession>